<keyword evidence="3" id="KW-1185">Reference proteome</keyword>
<sequence length="84" mass="10081">IRRSCVNADTRKGRSLTQRRRNTRLQSSTRLIRKLWIRKFCQKSKLFLSFRATSALCFLSQMEFTLTNWCSKFLTKNLIKQLIH</sequence>
<dbReference type="Proteomes" id="UP000694391">
    <property type="component" value="Unplaced"/>
</dbReference>
<proteinExistence type="predicted"/>
<feature type="region of interest" description="Disordered" evidence="1">
    <location>
        <begin position="1"/>
        <end position="22"/>
    </location>
</feature>
<organism evidence="2 3">
    <name type="scientific">Canis lupus dingo</name>
    <name type="common">dingo</name>
    <dbReference type="NCBI Taxonomy" id="286419"/>
    <lineage>
        <taxon>Eukaryota</taxon>
        <taxon>Metazoa</taxon>
        <taxon>Chordata</taxon>
        <taxon>Craniata</taxon>
        <taxon>Vertebrata</taxon>
        <taxon>Euteleostomi</taxon>
        <taxon>Mammalia</taxon>
        <taxon>Eutheria</taxon>
        <taxon>Laurasiatheria</taxon>
        <taxon>Carnivora</taxon>
        <taxon>Caniformia</taxon>
        <taxon>Canidae</taxon>
        <taxon>Canis</taxon>
    </lineage>
</organism>
<accession>A0A8C0LEI1</accession>
<feature type="compositionally biased region" description="Basic residues" evidence="1">
    <location>
        <begin position="13"/>
        <end position="22"/>
    </location>
</feature>
<dbReference type="Ensembl" id="ENSCAFT00020035255.1">
    <property type="protein sequence ID" value="ENSCAFP00020030566.1"/>
    <property type="gene ID" value="ENSCAFG00020023830.1"/>
</dbReference>
<evidence type="ECO:0000313" key="2">
    <source>
        <dbReference type="Ensembl" id="ENSCAFP00020030566.1"/>
    </source>
</evidence>
<dbReference type="GeneTree" id="ENSGT01150000287053"/>
<evidence type="ECO:0000256" key="1">
    <source>
        <dbReference type="SAM" id="MobiDB-lite"/>
    </source>
</evidence>
<dbReference type="AlphaFoldDB" id="A0A8C0LEI1"/>
<protein>
    <submittedName>
        <fullName evidence="2">Uncharacterized protein</fullName>
    </submittedName>
</protein>
<reference evidence="2" key="1">
    <citation type="submission" date="2025-08" db="UniProtKB">
        <authorList>
            <consortium name="Ensembl"/>
        </authorList>
    </citation>
    <scope>IDENTIFICATION</scope>
</reference>
<evidence type="ECO:0000313" key="3">
    <source>
        <dbReference type="Proteomes" id="UP000694391"/>
    </source>
</evidence>
<name>A0A8C0LEI1_CANLU</name>
<reference evidence="2" key="2">
    <citation type="submission" date="2025-09" db="UniProtKB">
        <authorList>
            <consortium name="Ensembl"/>
        </authorList>
    </citation>
    <scope>IDENTIFICATION</scope>
</reference>